<dbReference type="STRING" id="47428.A0A284RFH5"/>
<evidence type="ECO:0000313" key="2">
    <source>
        <dbReference type="Proteomes" id="UP000219338"/>
    </source>
</evidence>
<name>A0A284RFH5_ARMOS</name>
<protein>
    <submittedName>
        <fullName evidence="1">Related to cell wall mannoprotein</fullName>
    </submittedName>
</protein>
<dbReference type="PANTHER" id="PTHR37849:SF1">
    <property type="entry name" value="YALI0E11605P"/>
    <property type="match status" value="1"/>
</dbReference>
<dbReference type="PANTHER" id="PTHR37849">
    <property type="entry name" value="YALI0E11605P"/>
    <property type="match status" value="1"/>
</dbReference>
<dbReference type="Proteomes" id="UP000219338">
    <property type="component" value="Unassembled WGS sequence"/>
</dbReference>
<sequence length="499" mass="49990">MASLLLRPASRTNALVCSSRLLSTTRVVMNETPVSIPQKKPVGGFRGGIVGFLFGFSLASSFAAYHLLEEFKQASAALQVSVEKLQLSTEAVTAQVRRIEAVEKDLKALSDASSSKEDISRVRAELKKLYDGLHVEFLDLRTHVWGILALFVEHSHEQFLTTVGTSLALNNPDNIQDPVFGLLGNAAAIAGAGNIADATCLQQATADQAFTNAKAAGDVDGMVAALIYRALERNSGSVGATTDACTSIQAVNPEIAAIQQHQDPASDNAAAVNKAIVLELANQISAVGGNPQDALKSGTFAPGQIGDPTGAGNTCDVADDATGCIFTQNLLVEDATADEIDAAVAGGNASSGATDNSSNSDASDAASSVDAATATADAACAPAATVTVTAGSAAAATASVAAKATSSAAASTKAAARSNGNLQTFTGALGGAAAPAVTAGGRGFVVEGSDDFLNVGAALTRSCDIQHNACANAANSGSAGISVSDCDAQSAQCKAAAAA</sequence>
<keyword evidence="2" id="KW-1185">Reference proteome</keyword>
<proteinExistence type="predicted"/>
<dbReference type="OMA" id="DLGCIFS"/>
<reference evidence="2" key="1">
    <citation type="journal article" date="2017" name="Nat. Ecol. Evol.">
        <title>Genome expansion and lineage-specific genetic innovations in the forest pathogenic fungi Armillaria.</title>
        <authorList>
            <person name="Sipos G."/>
            <person name="Prasanna A.N."/>
            <person name="Walter M.C."/>
            <person name="O'Connor E."/>
            <person name="Balint B."/>
            <person name="Krizsan K."/>
            <person name="Kiss B."/>
            <person name="Hess J."/>
            <person name="Varga T."/>
            <person name="Slot J."/>
            <person name="Riley R."/>
            <person name="Boka B."/>
            <person name="Rigling D."/>
            <person name="Barry K."/>
            <person name="Lee J."/>
            <person name="Mihaltcheva S."/>
            <person name="LaButti K."/>
            <person name="Lipzen A."/>
            <person name="Waldron R."/>
            <person name="Moloney N.M."/>
            <person name="Sperisen C."/>
            <person name="Kredics L."/>
            <person name="Vagvoelgyi C."/>
            <person name="Patrignani A."/>
            <person name="Fitzpatrick D."/>
            <person name="Nagy I."/>
            <person name="Doyle S."/>
            <person name="Anderson J.B."/>
            <person name="Grigoriev I.V."/>
            <person name="Gueldener U."/>
            <person name="Muensterkoetter M."/>
            <person name="Nagy L.G."/>
        </authorList>
    </citation>
    <scope>NUCLEOTIDE SEQUENCE [LARGE SCALE GENOMIC DNA]</scope>
    <source>
        <strain evidence="2">C18/9</strain>
    </source>
</reference>
<evidence type="ECO:0000313" key="1">
    <source>
        <dbReference type="EMBL" id="SJL07503.1"/>
    </source>
</evidence>
<gene>
    <name evidence="1" type="ORF">ARMOST_10853</name>
</gene>
<dbReference type="EMBL" id="FUEG01000008">
    <property type="protein sequence ID" value="SJL07503.1"/>
    <property type="molecule type" value="Genomic_DNA"/>
</dbReference>
<dbReference type="OrthoDB" id="2153847at2759"/>
<organism evidence="1 2">
    <name type="scientific">Armillaria ostoyae</name>
    <name type="common">Armillaria root rot fungus</name>
    <dbReference type="NCBI Taxonomy" id="47428"/>
    <lineage>
        <taxon>Eukaryota</taxon>
        <taxon>Fungi</taxon>
        <taxon>Dikarya</taxon>
        <taxon>Basidiomycota</taxon>
        <taxon>Agaricomycotina</taxon>
        <taxon>Agaricomycetes</taxon>
        <taxon>Agaricomycetidae</taxon>
        <taxon>Agaricales</taxon>
        <taxon>Marasmiineae</taxon>
        <taxon>Physalacriaceae</taxon>
        <taxon>Armillaria</taxon>
    </lineage>
</organism>
<dbReference type="AlphaFoldDB" id="A0A284RFH5"/>
<accession>A0A284RFH5</accession>